<organism evidence="2 3">
    <name type="scientific">Morus notabilis</name>
    <dbReference type="NCBI Taxonomy" id="981085"/>
    <lineage>
        <taxon>Eukaryota</taxon>
        <taxon>Viridiplantae</taxon>
        <taxon>Streptophyta</taxon>
        <taxon>Embryophyta</taxon>
        <taxon>Tracheophyta</taxon>
        <taxon>Spermatophyta</taxon>
        <taxon>Magnoliopsida</taxon>
        <taxon>eudicotyledons</taxon>
        <taxon>Gunneridae</taxon>
        <taxon>Pentapetalae</taxon>
        <taxon>rosids</taxon>
        <taxon>fabids</taxon>
        <taxon>Rosales</taxon>
        <taxon>Moraceae</taxon>
        <taxon>Moreae</taxon>
        <taxon>Morus</taxon>
    </lineage>
</organism>
<evidence type="ECO:0000256" key="1">
    <source>
        <dbReference type="SAM" id="MobiDB-lite"/>
    </source>
</evidence>
<name>W9SSE1_9ROSA</name>
<proteinExistence type="predicted"/>
<reference evidence="3" key="1">
    <citation type="submission" date="2013-01" db="EMBL/GenBank/DDBJ databases">
        <title>Draft Genome Sequence of a Mulberry Tree, Morus notabilis C.K. Schneid.</title>
        <authorList>
            <person name="He N."/>
            <person name="Zhao S."/>
        </authorList>
    </citation>
    <scope>NUCLEOTIDE SEQUENCE</scope>
</reference>
<keyword evidence="3" id="KW-1185">Reference proteome</keyword>
<feature type="region of interest" description="Disordered" evidence="1">
    <location>
        <begin position="1"/>
        <end position="27"/>
    </location>
</feature>
<sequence>MNSDSIASNSRCKRQTSKSTLPSSAPGYTVNLPSNLFAGDRYAPQPAFPNCNRYHIYTSNRDELHVSNKLTGDFPSCESLGLFPQSSKSFFTSVAVRDAIMHPVDHPSGPA</sequence>
<dbReference type="AlphaFoldDB" id="W9SSE1"/>
<dbReference type="EMBL" id="KE346033">
    <property type="protein sequence ID" value="EXC24717.1"/>
    <property type="molecule type" value="Genomic_DNA"/>
</dbReference>
<dbReference type="Proteomes" id="UP000030645">
    <property type="component" value="Unassembled WGS sequence"/>
</dbReference>
<feature type="compositionally biased region" description="Polar residues" evidence="1">
    <location>
        <begin position="1"/>
        <end position="10"/>
    </location>
</feature>
<protein>
    <submittedName>
        <fullName evidence="2">Uncharacterized protein</fullName>
    </submittedName>
</protein>
<evidence type="ECO:0000313" key="3">
    <source>
        <dbReference type="Proteomes" id="UP000030645"/>
    </source>
</evidence>
<gene>
    <name evidence="2" type="ORF">L484_005766</name>
</gene>
<accession>W9SSE1</accession>
<evidence type="ECO:0000313" key="2">
    <source>
        <dbReference type="EMBL" id="EXC24717.1"/>
    </source>
</evidence>